<dbReference type="SUPFAM" id="SSF54001">
    <property type="entry name" value="Cysteine proteinases"/>
    <property type="match status" value="1"/>
</dbReference>
<evidence type="ECO:0000313" key="1">
    <source>
        <dbReference type="EMBL" id="PNU04645.1"/>
    </source>
</evidence>
<dbReference type="AlphaFoldDB" id="A0A2K2G0R5"/>
<gene>
    <name evidence="1" type="ORF">A8V01_18765</name>
</gene>
<dbReference type="EMBL" id="LYMM01000032">
    <property type="protein sequence ID" value="PNU04645.1"/>
    <property type="molecule type" value="Genomic_DNA"/>
</dbReference>
<dbReference type="Proteomes" id="UP000236327">
    <property type="component" value="Unassembled WGS sequence"/>
</dbReference>
<dbReference type="Gene3D" id="3.90.1720.10">
    <property type="entry name" value="endopeptidase domain like (from Nostoc punctiforme)"/>
    <property type="match status" value="1"/>
</dbReference>
<dbReference type="OrthoDB" id="8481272at2"/>
<proteinExistence type="predicted"/>
<evidence type="ECO:0008006" key="3">
    <source>
        <dbReference type="Google" id="ProtNLM"/>
    </source>
</evidence>
<protein>
    <recommendedName>
        <fullName evidence="3">NlpC/P60 domain-containing protein</fullName>
    </recommendedName>
</protein>
<name>A0A2K2G0R5_9SPHN</name>
<reference evidence="1 2" key="1">
    <citation type="submission" date="2016-05" db="EMBL/GenBank/DDBJ databases">
        <title>Complete genome sequence of Novosphingobium guangzhouense SA925(T).</title>
        <authorList>
            <person name="Sha S."/>
        </authorList>
    </citation>
    <scope>NUCLEOTIDE SEQUENCE [LARGE SCALE GENOMIC DNA]</scope>
    <source>
        <strain evidence="1 2">SA925</strain>
    </source>
</reference>
<sequence length="141" mass="15079">MTAPMTGADLAAAALGLLGTPFRLHGREPGIALDCVGVIEAAFVRAGRAVHLANGYPLRNRAVPDDWLDPARLGMEVVDDALAPGDLLMVRPSPCQLHLALVVCPASVVHAHAGLRRVVRGTLPPEWPRLRHWRIISNPGN</sequence>
<dbReference type="InterPro" id="IPR038765">
    <property type="entry name" value="Papain-like_cys_pep_sf"/>
</dbReference>
<organism evidence="1 2">
    <name type="scientific">Novosphingobium guangzhouense</name>
    <dbReference type="NCBI Taxonomy" id="1850347"/>
    <lineage>
        <taxon>Bacteria</taxon>
        <taxon>Pseudomonadati</taxon>
        <taxon>Pseudomonadota</taxon>
        <taxon>Alphaproteobacteria</taxon>
        <taxon>Sphingomonadales</taxon>
        <taxon>Sphingomonadaceae</taxon>
        <taxon>Novosphingobium</taxon>
    </lineage>
</organism>
<comment type="caution">
    <text evidence="1">The sequence shown here is derived from an EMBL/GenBank/DDBJ whole genome shotgun (WGS) entry which is preliminary data.</text>
</comment>
<accession>A0A2K2G0R5</accession>
<keyword evidence="2" id="KW-1185">Reference proteome</keyword>
<evidence type="ECO:0000313" key="2">
    <source>
        <dbReference type="Proteomes" id="UP000236327"/>
    </source>
</evidence>